<evidence type="ECO:0000313" key="1">
    <source>
        <dbReference type="EMBL" id="MDO7788345.1"/>
    </source>
</evidence>
<dbReference type="AlphaFoldDB" id="A0AAW7ZFU5"/>
<sequence length="86" mass="10017">MGRINVVVETIREGNINNAYEMVNLLIDDISKLLDNEQARGEQIEEAFLNKLNALINEIKLSMFHHDVVYLVDLLKYELPQYIIIE</sequence>
<proteinExistence type="predicted"/>
<reference evidence="1" key="2">
    <citation type="submission" date="2023-03" db="EMBL/GenBank/DDBJ databases">
        <authorList>
            <person name="Zhang Z."/>
        </authorList>
    </citation>
    <scope>NUCLEOTIDE SEQUENCE</scope>
    <source>
        <strain evidence="1">DSA</strain>
    </source>
</reference>
<organism evidence="1 2">
    <name type="scientific">Desulforamulus aquiferis</name>
    <dbReference type="NCBI Taxonomy" id="1397668"/>
    <lineage>
        <taxon>Bacteria</taxon>
        <taxon>Bacillati</taxon>
        <taxon>Bacillota</taxon>
        <taxon>Clostridia</taxon>
        <taxon>Eubacteriales</taxon>
        <taxon>Peptococcaceae</taxon>
        <taxon>Desulforamulus</taxon>
    </lineage>
</organism>
<dbReference type="Proteomes" id="UP001172911">
    <property type="component" value="Unassembled WGS sequence"/>
</dbReference>
<dbReference type="EMBL" id="JARPTC010000021">
    <property type="protein sequence ID" value="MDO7788345.1"/>
    <property type="molecule type" value="Genomic_DNA"/>
</dbReference>
<gene>
    <name evidence="1" type="ORF">P6N53_14050</name>
</gene>
<comment type="caution">
    <text evidence="1">The sequence shown here is derived from an EMBL/GenBank/DDBJ whole genome shotgun (WGS) entry which is preliminary data.</text>
</comment>
<evidence type="ECO:0000313" key="2">
    <source>
        <dbReference type="Proteomes" id="UP001172911"/>
    </source>
</evidence>
<name>A0AAW7ZFU5_9FIRM</name>
<accession>A0AAW7ZFU5</accession>
<keyword evidence="2" id="KW-1185">Reference proteome</keyword>
<protein>
    <submittedName>
        <fullName evidence="1">Uncharacterized protein</fullName>
    </submittedName>
</protein>
<reference evidence="1" key="1">
    <citation type="journal article" date="2023" name="J. Hazard. Mater.">
        <title>Anaerobic biodegradation of pyrene and benzo[a]pyrene by a new sulfate-reducing Desulforamulus aquiferis strain DSA.</title>
        <authorList>
            <person name="Zhang Z."/>
            <person name="Sun J."/>
            <person name="Gong X."/>
            <person name="Wang C."/>
            <person name="Wang H."/>
        </authorList>
    </citation>
    <scope>NUCLEOTIDE SEQUENCE</scope>
    <source>
        <strain evidence="1">DSA</strain>
    </source>
</reference>